<evidence type="ECO:0000256" key="3">
    <source>
        <dbReference type="ARBA" id="ARBA00022679"/>
    </source>
</evidence>
<keyword evidence="8" id="KW-1185">Reference proteome</keyword>
<dbReference type="RefSeq" id="WP_148354798.1">
    <property type="nucleotide sequence ID" value="NZ_JBHSBF010000002.1"/>
</dbReference>
<feature type="compositionally biased region" description="Acidic residues" evidence="6">
    <location>
        <begin position="1855"/>
        <end position="1867"/>
    </location>
</feature>
<keyword evidence="3" id="KW-0808">Transferase</keyword>
<evidence type="ECO:0000256" key="1">
    <source>
        <dbReference type="ARBA" id="ARBA00012418"/>
    </source>
</evidence>
<dbReference type="OrthoDB" id="4884974at2"/>
<accession>A0A5D0TRZ5</accession>
<keyword evidence="4" id="KW-0548">Nucleotidyltransferase</keyword>
<proteinExistence type="predicted"/>
<gene>
    <name evidence="7" type="ORF">FXF65_37245</name>
</gene>
<evidence type="ECO:0000256" key="2">
    <source>
        <dbReference type="ARBA" id="ARBA00022478"/>
    </source>
</evidence>
<feature type="region of interest" description="Disordered" evidence="6">
    <location>
        <begin position="1819"/>
        <end position="1867"/>
    </location>
</feature>
<dbReference type="EMBL" id="VSFF01000016">
    <property type="protein sequence ID" value="TYC08544.1"/>
    <property type="molecule type" value="Genomic_DNA"/>
</dbReference>
<dbReference type="GO" id="GO:0003899">
    <property type="term" value="F:DNA-directed RNA polymerase activity"/>
    <property type="evidence" value="ECO:0007669"/>
    <property type="project" value="UniProtKB-EC"/>
</dbReference>
<evidence type="ECO:0000313" key="7">
    <source>
        <dbReference type="EMBL" id="TYC08544.1"/>
    </source>
</evidence>
<name>A0A5D0TRZ5_9ACTN</name>
<dbReference type="EC" id="2.7.7.6" evidence="1"/>
<dbReference type="GO" id="GO:0000428">
    <property type="term" value="C:DNA-directed RNA polymerase complex"/>
    <property type="evidence" value="ECO:0007669"/>
    <property type="project" value="UniProtKB-KW"/>
</dbReference>
<dbReference type="SUPFAM" id="SSF64484">
    <property type="entry name" value="beta and beta-prime subunits of DNA dependent RNA-polymerase"/>
    <property type="match status" value="2"/>
</dbReference>
<evidence type="ECO:0000313" key="8">
    <source>
        <dbReference type="Proteomes" id="UP000322634"/>
    </source>
</evidence>
<sequence length="1867" mass="202968">MKTAHGLRRYLYEYIVHDAIRQAREATGSIIPISQAKLIRRRIDEHLAEEKTSLADPSLSIPPFLTALDRALAETVPGAQPLFGDHSGGDPNYQRLQARFMHQVGLGPGASASPALPISPYDPAWSARATVKQAGTALTYAADDTITRVAAGETERLSAPECGSMMLWRLDGDGKAIEAGQAMTDEDVCGLTALMDKMSASEYQQVREWVIDGGRDPRTGRIDRNRFMTPAALARSVAMLGELQSQGIGYEVLRDQNPGQIKARISGTGMEVRLTESREREDYAGARIYDDGMVVRYSTNHKIGQGRTAVYSPTPAEAVDLLRFAQGRVIERQDQPGVTVGALGSTHTEMVRKGRGGPSEPTDIQDSYHVGKVSMFAVKDYRVPGGRRREGSKVMLRRDATDRGLPEYFVDAEPAEKYLMDAVSSARENLAAALDVEGLMGYYDERRAAVSADAAGAPVEPDPPRFSSDAEVAAIQRSYWDVLIGRKSRLLRPGATEEMYAERLGAIGELQAEGAGIETDLGNLVYAGSAADKIRAHAEDVLDEMVGTWEPQFREVDGEFVEQRFDPVRVAKHMSSPTGQWSNLDNLASALRRAEVDPAEMMGAGFQSNRFKDRLIRFDPATAVAIDTHASDFIRRIGGCVRASIERNAAEVTGIFIDDRGVIGWNAEKVHRDGSVTEASGEIGQVFDVGEHGEIVTRFASGENALIVPGYEARIAAQAIGETKTVEERTLLRGYEQAMTERIEYQLAGDLLSGRSEVGEGASLNGVYSQLYGTKHPVDFIEHNLLYDVDALDAGGRIDPWTASILATEAKRVRYSNDIKAGSTVYAEHRAQSQQADPADDNHFDAWKLTGGRNMTVLTGTDQNGRRAPAGYFDPVMTGGATNQGIVRYLTADAQVGPDGRVTPGDPGTVTGSRAPLMGRAELETLRFDPFDRQQMTASTLMQSSSITTPTGTAMMTFGGWTADDPIVVSREFAEANRIRGAGGRMRDLVVGDKISDLHGNKGVISLVVDRQMRPDQAREQGIEREVAWFAANADLDVVMSPFSLISRRNAGSARELMDSRVADLVSPGGEYKHSALGEMRFVITHMAVDEKTKIYDDEAILAGRGRKASSQLAWALGAQDCPAIMTEFYGGNTGAEANLREYMLSVGLDMEADGTLRVVGRAVDGAGLSHEALDERPQRRLIRMPELVRTANGGLNATAMRKAFGELIGDRGGDLEIPFPLSYPTGEQTEAVTASSWKLPVLSSHLRSGQEFQDGSTVTHDYTNRYLDIHEQACRYRAMREKLNGGSLGQQARATLVEDMSKAARHAQRKFESITSDLEHRVFTGRKNAFKTGLMSSRLPDSATAVWTADPRLDIDQVAMGPVMAEQLGFAEGDHALIWRDPVLRDAGLRYLRVAIDERLTGVAINPVMDACFDGDFDGDAVAVVKLHTQAAKRQAMEKLAVPANLLDTGVVSERGTHPLAMQVSLDTQVALSKSPQLRQELDALSGETNLIGQGADAEDTETTRARLDAAAQRLSLFYRAAQRGEYGTALNFSDHEAHLRSVREVCVDTGAKGSENKLADYERYLGQDGRPGITQDDQEASMFATAIKAHGTGLGGSYSQRAVRALRNADLKAVLEVTYPVTQSILQAKHDAAEARHKYEMLQGPGRDLWRGRKLEHLGPGQWRTEVAQGGPVQATKEEWTEQFIDFYRAKDGFGVTVNPEYVSRVAEALADPRTGLVRNLEDDPSLAGSLMDRMAYGGTLQDLITAADDHENLFDGEKNTQFASAVTRRARALVDAQLAGVGLDPADPDAPAAADAEEPVIDEALVKRDVMADGHAGAQARGARRRSAHAVTAGVSSPSRTPAYAPSIDIDATTDDTDTEMGRW</sequence>
<dbReference type="GO" id="GO:0003677">
    <property type="term" value="F:DNA binding"/>
    <property type="evidence" value="ECO:0007669"/>
    <property type="project" value="InterPro"/>
</dbReference>
<dbReference type="Proteomes" id="UP000322634">
    <property type="component" value="Unassembled WGS sequence"/>
</dbReference>
<evidence type="ECO:0000256" key="6">
    <source>
        <dbReference type="SAM" id="MobiDB-lite"/>
    </source>
</evidence>
<comment type="caution">
    <text evidence="7">The sequence shown here is derived from an EMBL/GenBank/DDBJ whole genome shotgun (WGS) entry which is preliminary data.</text>
</comment>
<dbReference type="Gene3D" id="2.40.270.10">
    <property type="entry name" value="DNA-directed RNA polymerase, subunit 2, domain 6"/>
    <property type="match status" value="1"/>
</dbReference>
<evidence type="ECO:0000256" key="5">
    <source>
        <dbReference type="ARBA" id="ARBA00023163"/>
    </source>
</evidence>
<evidence type="ECO:0000256" key="4">
    <source>
        <dbReference type="ARBA" id="ARBA00022695"/>
    </source>
</evidence>
<dbReference type="GO" id="GO:0006351">
    <property type="term" value="P:DNA-templated transcription"/>
    <property type="evidence" value="ECO:0007669"/>
    <property type="project" value="InterPro"/>
</dbReference>
<protein>
    <recommendedName>
        <fullName evidence="1">DNA-directed RNA polymerase</fullName>
        <ecNumber evidence="1">2.7.7.6</ecNumber>
    </recommendedName>
</protein>
<keyword evidence="5" id="KW-0804">Transcription</keyword>
<dbReference type="InterPro" id="IPR037033">
    <property type="entry name" value="DNA-dir_RNAP_su2_hyb_sf"/>
</dbReference>
<reference evidence="7 8" key="1">
    <citation type="submission" date="2019-08" db="EMBL/GenBank/DDBJ databases">
        <title>Actinomadura sp. nov. CYP1-5 isolated from mountain soil.</title>
        <authorList>
            <person name="Songsumanus A."/>
            <person name="Kuncharoen N."/>
            <person name="Kudo T."/>
            <person name="Yuki M."/>
            <person name="Igarashi Y."/>
            <person name="Tanasupawat S."/>
        </authorList>
    </citation>
    <scope>NUCLEOTIDE SEQUENCE [LARGE SCALE GENOMIC DNA]</scope>
    <source>
        <strain evidence="7 8">GKU157</strain>
    </source>
</reference>
<dbReference type="Gene3D" id="2.40.40.20">
    <property type="match status" value="1"/>
</dbReference>
<organism evidence="7 8">
    <name type="scientific">Actinomadura syzygii</name>
    <dbReference type="NCBI Taxonomy" id="1427538"/>
    <lineage>
        <taxon>Bacteria</taxon>
        <taxon>Bacillati</taxon>
        <taxon>Actinomycetota</taxon>
        <taxon>Actinomycetes</taxon>
        <taxon>Streptosporangiales</taxon>
        <taxon>Thermomonosporaceae</taxon>
        <taxon>Actinomadura</taxon>
    </lineage>
</organism>
<keyword evidence="2" id="KW-0240">DNA-directed RNA polymerase</keyword>